<dbReference type="EMBL" id="JAFIRA010000012">
    <property type="protein sequence ID" value="MCJ2542548.1"/>
    <property type="molecule type" value="Genomic_DNA"/>
</dbReference>
<protein>
    <submittedName>
        <fullName evidence="3">Serine hydrolase</fullName>
    </submittedName>
</protein>
<dbReference type="GO" id="GO:0016787">
    <property type="term" value="F:hydrolase activity"/>
    <property type="evidence" value="ECO:0007669"/>
    <property type="project" value="UniProtKB-KW"/>
</dbReference>
<dbReference type="Gene3D" id="3.40.710.10">
    <property type="entry name" value="DD-peptidase/beta-lactamase superfamily"/>
    <property type="match status" value="1"/>
</dbReference>
<dbReference type="SUPFAM" id="SSF56601">
    <property type="entry name" value="beta-lactamase/transpeptidase-like"/>
    <property type="match status" value="1"/>
</dbReference>
<dbReference type="InterPro" id="IPR001466">
    <property type="entry name" value="Beta-lactam-related"/>
</dbReference>
<proteinExistence type="predicted"/>
<dbReference type="PANTHER" id="PTHR43283:SF11">
    <property type="entry name" value="BETA-LACTAMASE-RELATED DOMAIN-CONTAINING PROTEIN"/>
    <property type="match status" value="1"/>
</dbReference>
<reference evidence="3" key="1">
    <citation type="submission" date="2021-02" db="EMBL/GenBank/DDBJ databases">
        <title>The CRISPR/cas machinery reduction and long-range gene transfer in the hot spring cyanobacterium Synechococcus.</title>
        <authorList>
            <person name="Dvorak P."/>
            <person name="Jahodarova E."/>
            <person name="Hasler P."/>
            <person name="Poulickova A."/>
        </authorList>
    </citation>
    <scope>NUCLEOTIDE SEQUENCE</scope>
    <source>
        <strain evidence="3">Rupite</strain>
    </source>
</reference>
<evidence type="ECO:0000313" key="4">
    <source>
        <dbReference type="Proteomes" id="UP000830835"/>
    </source>
</evidence>
<evidence type="ECO:0000256" key="1">
    <source>
        <dbReference type="ARBA" id="ARBA00022801"/>
    </source>
</evidence>
<feature type="domain" description="Beta-lactamase-related" evidence="2">
    <location>
        <begin position="20"/>
        <end position="352"/>
    </location>
</feature>
<dbReference type="PANTHER" id="PTHR43283">
    <property type="entry name" value="BETA-LACTAMASE-RELATED"/>
    <property type="match status" value="1"/>
</dbReference>
<evidence type="ECO:0000259" key="2">
    <source>
        <dbReference type="Pfam" id="PF00144"/>
    </source>
</evidence>
<accession>A0ABT0C9T5</accession>
<keyword evidence="1 3" id="KW-0378">Hydrolase</keyword>
<organism evidence="3 4">
    <name type="scientific">Thermostichus vulcanus str. 'Rupite'</name>
    <dbReference type="NCBI Taxonomy" id="2813851"/>
    <lineage>
        <taxon>Bacteria</taxon>
        <taxon>Bacillati</taxon>
        <taxon>Cyanobacteriota</taxon>
        <taxon>Cyanophyceae</taxon>
        <taxon>Thermostichales</taxon>
        <taxon>Thermostichaceae</taxon>
        <taxon>Thermostichus</taxon>
    </lineage>
</organism>
<dbReference type="RefSeq" id="WP_244349824.1">
    <property type="nucleotide sequence ID" value="NZ_JAFIRA010000012.1"/>
</dbReference>
<dbReference type="Proteomes" id="UP000830835">
    <property type="component" value="Unassembled WGS sequence"/>
</dbReference>
<sequence>MPWDPTPLETLIHSAIPGLFPAAQVAIRQGGKLLFARAFGCLDPGADRQPVQLETCFDLASLTKLYTATACMALVETGALQLDQPVSRLLPELQGSRPLHPYEDPLQPGKWIDLEPETGIPIGVDQVSWRQLLTHTSGLPAWRPLFREPDAASARQMALHTFFSYRPGSRVVYSDIGFILLGLGLERLLGKSLDLILQGQVLQPLGLRHTRFYPGDPWNPPVPPPPCAPTEWCLWRQRRLCGQVHDENAARLGGIAPHAGLFATALEVAAFGESFLRGSLLQPETVAEMTREQVEGRGLGFALRSSDPLASSYPFSPAAFGHTGFTGTSLWIDPQRQLVVALLTNAVYHGRQDNGFQAFRVAAHQAILKGLS</sequence>
<evidence type="ECO:0000313" key="3">
    <source>
        <dbReference type="EMBL" id="MCJ2542548.1"/>
    </source>
</evidence>
<dbReference type="InterPro" id="IPR050789">
    <property type="entry name" value="Diverse_Enzym_Activities"/>
</dbReference>
<dbReference type="Pfam" id="PF00144">
    <property type="entry name" value="Beta-lactamase"/>
    <property type="match status" value="1"/>
</dbReference>
<dbReference type="InterPro" id="IPR012338">
    <property type="entry name" value="Beta-lactam/transpept-like"/>
</dbReference>
<gene>
    <name evidence="3" type="ORF">JX360_06455</name>
</gene>
<comment type="caution">
    <text evidence="3">The sequence shown here is derived from an EMBL/GenBank/DDBJ whole genome shotgun (WGS) entry which is preliminary data.</text>
</comment>
<name>A0ABT0C9T5_THEVL</name>
<keyword evidence="4" id="KW-1185">Reference proteome</keyword>